<dbReference type="GO" id="GO:0004842">
    <property type="term" value="F:ubiquitin-protein transferase activity"/>
    <property type="evidence" value="ECO:0007669"/>
    <property type="project" value="TreeGrafter"/>
</dbReference>
<dbReference type="Pfam" id="PF12428">
    <property type="entry name" value="DUF3675"/>
    <property type="match status" value="1"/>
</dbReference>
<dbReference type="PROSITE" id="PS51292">
    <property type="entry name" value="ZF_RING_CH"/>
    <property type="match status" value="1"/>
</dbReference>
<keyword evidence="5" id="KW-0472">Membrane</keyword>
<name>A0A2I0AI25_9ASPA</name>
<dbReference type="Proteomes" id="UP000236161">
    <property type="component" value="Unassembled WGS sequence"/>
</dbReference>
<protein>
    <submittedName>
        <fullName evidence="8">E3 ubiquitin-protein ligase MARCH6</fullName>
    </submittedName>
</protein>
<dbReference type="InterPro" id="IPR013083">
    <property type="entry name" value="Znf_RING/FYVE/PHD"/>
</dbReference>
<keyword evidence="2 4" id="KW-0863">Zinc-finger</keyword>
<evidence type="ECO:0000259" key="7">
    <source>
        <dbReference type="PROSITE" id="PS51292"/>
    </source>
</evidence>
<feature type="domain" description="RING-CH-type" evidence="7">
    <location>
        <begin position="32"/>
        <end position="94"/>
    </location>
</feature>
<proteinExistence type="predicted"/>
<dbReference type="GO" id="GO:0008270">
    <property type="term" value="F:zinc ion binding"/>
    <property type="evidence" value="ECO:0007669"/>
    <property type="project" value="UniProtKB-KW"/>
</dbReference>
<reference evidence="8 9" key="1">
    <citation type="journal article" date="2017" name="Nature">
        <title>The Apostasia genome and the evolution of orchids.</title>
        <authorList>
            <person name="Zhang G.Q."/>
            <person name="Liu K.W."/>
            <person name="Li Z."/>
            <person name="Lohaus R."/>
            <person name="Hsiao Y.Y."/>
            <person name="Niu S.C."/>
            <person name="Wang J.Y."/>
            <person name="Lin Y.C."/>
            <person name="Xu Q."/>
            <person name="Chen L.J."/>
            <person name="Yoshida K."/>
            <person name="Fujiwara S."/>
            <person name="Wang Z.W."/>
            <person name="Zhang Y.Q."/>
            <person name="Mitsuda N."/>
            <person name="Wang M."/>
            <person name="Liu G.H."/>
            <person name="Pecoraro L."/>
            <person name="Huang H.X."/>
            <person name="Xiao X.J."/>
            <person name="Lin M."/>
            <person name="Wu X.Y."/>
            <person name="Wu W.L."/>
            <person name="Chen Y.Y."/>
            <person name="Chang S.B."/>
            <person name="Sakamoto S."/>
            <person name="Ohme-Takagi M."/>
            <person name="Yagi M."/>
            <person name="Zeng S.J."/>
            <person name="Shen C.Y."/>
            <person name="Yeh C.M."/>
            <person name="Luo Y.B."/>
            <person name="Tsai W.C."/>
            <person name="Van de Peer Y."/>
            <person name="Liu Z.J."/>
        </authorList>
    </citation>
    <scope>NUCLEOTIDE SEQUENCE [LARGE SCALE GENOMIC DNA]</scope>
    <source>
        <strain evidence="9">cv. Shenzhen</strain>
        <tissue evidence="8">Stem</tissue>
    </source>
</reference>
<feature type="transmembrane region" description="Helical" evidence="5">
    <location>
        <begin position="185"/>
        <end position="208"/>
    </location>
</feature>
<evidence type="ECO:0000313" key="9">
    <source>
        <dbReference type="Proteomes" id="UP000236161"/>
    </source>
</evidence>
<dbReference type="PANTHER" id="PTHR23012:SF180">
    <property type="entry name" value="RING_FYVE_PHD ZINC FINGER SUPERFAMILY PROTEIN"/>
    <property type="match status" value="1"/>
</dbReference>
<dbReference type="FunFam" id="3.30.40.10:FF:000318">
    <property type="entry name" value="E3 ubiquitin-protein ligase MARCH4"/>
    <property type="match status" value="1"/>
</dbReference>
<evidence type="ECO:0000256" key="1">
    <source>
        <dbReference type="ARBA" id="ARBA00022723"/>
    </source>
</evidence>
<dbReference type="STRING" id="1088818.A0A2I0AI25"/>
<keyword evidence="9" id="KW-1185">Reference proteome</keyword>
<accession>A0A2I0AI25</accession>
<sequence length="235" mass="26301">MESGDDESFRLLVEGFESIPFPSSASSSSSSSSSSSIYLCRICHEEEEQSSSSMESPCSCSGTLKFAHRRCIQRWCDEKQSTVCEICLQKFEPNYSVTSPSTKAHLIDVVVTIRGSLEVPRFNYEPQNPSVLLLSSRRRRENGDGECSETSSYGASYCRLVALMFTVLLLVRHLFAVLSASADDYAFTLVTVFFLRAMGILLPFYLVLRLINAIQKAQIQQQLNEFAEVSPIERV</sequence>
<organism evidence="8 9">
    <name type="scientific">Apostasia shenzhenica</name>
    <dbReference type="NCBI Taxonomy" id="1088818"/>
    <lineage>
        <taxon>Eukaryota</taxon>
        <taxon>Viridiplantae</taxon>
        <taxon>Streptophyta</taxon>
        <taxon>Embryophyta</taxon>
        <taxon>Tracheophyta</taxon>
        <taxon>Spermatophyta</taxon>
        <taxon>Magnoliopsida</taxon>
        <taxon>Liliopsida</taxon>
        <taxon>Asparagales</taxon>
        <taxon>Orchidaceae</taxon>
        <taxon>Apostasioideae</taxon>
        <taxon>Apostasia</taxon>
    </lineage>
</organism>
<evidence type="ECO:0000256" key="2">
    <source>
        <dbReference type="ARBA" id="ARBA00022771"/>
    </source>
</evidence>
<keyword evidence="3" id="KW-0862">Zinc</keyword>
<dbReference type="SUPFAM" id="SSF57850">
    <property type="entry name" value="RING/U-box"/>
    <property type="match status" value="1"/>
</dbReference>
<dbReference type="InterPro" id="IPR033275">
    <property type="entry name" value="MARCH-like"/>
</dbReference>
<evidence type="ECO:0000259" key="6">
    <source>
        <dbReference type="PROSITE" id="PS50089"/>
    </source>
</evidence>
<dbReference type="InterPro" id="IPR022143">
    <property type="entry name" value="DUF3675"/>
</dbReference>
<evidence type="ECO:0000256" key="5">
    <source>
        <dbReference type="SAM" id="Phobius"/>
    </source>
</evidence>
<keyword evidence="1" id="KW-0479">Metal-binding</keyword>
<dbReference type="Pfam" id="PF12906">
    <property type="entry name" value="RINGv"/>
    <property type="match status" value="1"/>
</dbReference>
<evidence type="ECO:0000313" key="8">
    <source>
        <dbReference type="EMBL" id="PKA55191.1"/>
    </source>
</evidence>
<keyword evidence="5" id="KW-1133">Transmembrane helix</keyword>
<dbReference type="PANTHER" id="PTHR23012">
    <property type="entry name" value="RING/FYVE/PHD ZINC FINGER DOMAIN-CONTAINING"/>
    <property type="match status" value="1"/>
</dbReference>
<keyword evidence="5" id="KW-0812">Transmembrane</keyword>
<evidence type="ECO:0000256" key="3">
    <source>
        <dbReference type="ARBA" id="ARBA00022833"/>
    </source>
</evidence>
<dbReference type="OrthoDB" id="264354at2759"/>
<feature type="domain" description="RING-type" evidence="6">
    <location>
        <begin position="40"/>
        <end position="87"/>
    </location>
</feature>
<dbReference type="Gene3D" id="3.30.40.10">
    <property type="entry name" value="Zinc/RING finger domain, C3HC4 (zinc finger)"/>
    <property type="match status" value="1"/>
</dbReference>
<dbReference type="GO" id="GO:0016567">
    <property type="term" value="P:protein ubiquitination"/>
    <property type="evidence" value="ECO:0007669"/>
    <property type="project" value="TreeGrafter"/>
</dbReference>
<evidence type="ECO:0000256" key="4">
    <source>
        <dbReference type="PROSITE-ProRule" id="PRU00175"/>
    </source>
</evidence>
<dbReference type="AlphaFoldDB" id="A0A2I0AI25"/>
<dbReference type="InterPro" id="IPR001841">
    <property type="entry name" value="Znf_RING"/>
</dbReference>
<feature type="transmembrane region" description="Helical" evidence="5">
    <location>
        <begin position="160"/>
        <end position="179"/>
    </location>
</feature>
<dbReference type="GO" id="GO:0016020">
    <property type="term" value="C:membrane"/>
    <property type="evidence" value="ECO:0007669"/>
    <property type="project" value="TreeGrafter"/>
</dbReference>
<gene>
    <name evidence="8" type="ORF">AXF42_Ash003828</name>
</gene>
<dbReference type="PROSITE" id="PS50089">
    <property type="entry name" value="ZF_RING_2"/>
    <property type="match status" value="1"/>
</dbReference>
<dbReference type="SMART" id="SM00744">
    <property type="entry name" value="RINGv"/>
    <property type="match status" value="1"/>
</dbReference>
<dbReference type="EMBL" id="KZ451980">
    <property type="protein sequence ID" value="PKA55191.1"/>
    <property type="molecule type" value="Genomic_DNA"/>
</dbReference>
<dbReference type="InterPro" id="IPR011016">
    <property type="entry name" value="Znf_RING-CH"/>
</dbReference>